<evidence type="ECO:0000313" key="4">
    <source>
        <dbReference type="EMBL" id="KAK9221484.1"/>
    </source>
</evidence>
<evidence type="ECO:0000256" key="1">
    <source>
        <dbReference type="ARBA" id="ARBA00022737"/>
    </source>
</evidence>
<dbReference type="Gene3D" id="1.25.10.10">
    <property type="entry name" value="Leucine-rich Repeat Variant"/>
    <property type="match status" value="1"/>
</dbReference>
<dbReference type="SUPFAM" id="SSF48371">
    <property type="entry name" value="ARM repeat"/>
    <property type="match status" value="1"/>
</dbReference>
<keyword evidence="1" id="KW-0677">Repeat</keyword>
<dbReference type="InterPro" id="IPR016024">
    <property type="entry name" value="ARM-type_fold"/>
</dbReference>
<evidence type="ECO:0000256" key="2">
    <source>
        <dbReference type="ARBA" id="ARBA00022786"/>
    </source>
</evidence>
<accession>A0AAP0MSL6</accession>
<keyword evidence="5" id="KW-1185">Reference proteome</keyword>
<feature type="domain" description="U-box" evidence="3">
    <location>
        <begin position="232"/>
        <end position="372"/>
    </location>
</feature>
<reference evidence="4 5" key="1">
    <citation type="submission" date="2024-05" db="EMBL/GenBank/DDBJ databases">
        <title>Haplotype-resolved chromosome-level genome assembly of Huyou (Citrus changshanensis).</title>
        <authorList>
            <person name="Miao C."/>
            <person name="Chen W."/>
            <person name="Wu Y."/>
            <person name="Wang L."/>
            <person name="Zhao S."/>
            <person name="Grierson D."/>
            <person name="Xu C."/>
            <person name="Chen K."/>
        </authorList>
    </citation>
    <scope>NUCLEOTIDE SEQUENCE [LARGE SCALE GENOMIC DNA]</scope>
    <source>
        <strain evidence="4">01-14</strain>
        <tissue evidence="4">Leaf</tissue>
    </source>
</reference>
<evidence type="ECO:0000259" key="3">
    <source>
        <dbReference type="Pfam" id="PF25598"/>
    </source>
</evidence>
<sequence>MEEMLMDNLHNGETEAQIQAASELGKLSRRQKHKLVERGIIALLISTLRSKIMKLLKIKSEFYFCGEHLIRVCTLLTAFMEEMLMDNLLNGERETQIQAANELGKLSRRQKHKLVERGIIAPLISMLCSQDYEAIEAALLSLLSLACGSERNKIRIVKSGIVPVLLEVLQCQSTTLIELTVAAMLILSSCLENKLEIASSGAIQRLVEILNGDFADDDNSYGRISVQAKIDAIATLHNLSTCHQLISPIVSSGVTYCLLQLIHSSEKSSGLTEKAIALLENIVSSSEDALQEIAATCGAIRALVETIEEGSPQCKEHAVAILLLICKSCRDKYRSSILKEGVMPGLLQLSVDGTWRAKNMARDLLLLLRDCSSFGSRSKQLKNELVEQIMQEIDAEGDTVAGTTLRLVEEMIAKLSTL</sequence>
<dbReference type="FunFam" id="1.25.10.10:FF:000952">
    <property type="entry name" value="U-box domain-containing protein 4"/>
    <property type="match status" value="1"/>
</dbReference>
<dbReference type="EMBL" id="JBCGBO010000002">
    <property type="protein sequence ID" value="KAK9221484.1"/>
    <property type="molecule type" value="Genomic_DNA"/>
</dbReference>
<dbReference type="PANTHER" id="PTHR23315:SF120">
    <property type="entry name" value="ARM REPEAT SUPERFAMILY PROTEIN"/>
    <property type="match status" value="1"/>
</dbReference>
<dbReference type="Pfam" id="PF25598">
    <property type="entry name" value="ARM_PUB"/>
    <property type="match status" value="1"/>
</dbReference>
<protein>
    <recommendedName>
        <fullName evidence="3">U-box domain-containing protein</fullName>
    </recommendedName>
</protein>
<dbReference type="InterPro" id="IPR011989">
    <property type="entry name" value="ARM-like"/>
</dbReference>
<evidence type="ECO:0000313" key="5">
    <source>
        <dbReference type="Proteomes" id="UP001428341"/>
    </source>
</evidence>
<dbReference type="PANTHER" id="PTHR23315">
    <property type="entry name" value="U BOX DOMAIN-CONTAINING"/>
    <property type="match status" value="1"/>
</dbReference>
<comment type="caution">
    <text evidence="4">The sequence shown here is derived from an EMBL/GenBank/DDBJ whole genome shotgun (WGS) entry which is preliminary data.</text>
</comment>
<dbReference type="SMART" id="SM00185">
    <property type="entry name" value="ARM"/>
    <property type="match status" value="5"/>
</dbReference>
<dbReference type="InterPro" id="IPR058678">
    <property type="entry name" value="ARM_PUB"/>
</dbReference>
<gene>
    <name evidence="4" type="ORF">WN944_009910</name>
</gene>
<dbReference type="InterPro" id="IPR000225">
    <property type="entry name" value="Armadillo"/>
</dbReference>
<organism evidence="4 5">
    <name type="scientific">Citrus x changshan-huyou</name>
    <dbReference type="NCBI Taxonomy" id="2935761"/>
    <lineage>
        <taxon>Eukaryota</taxon>
        <taxon>Viridiplantae</taxon>
        <taxon>Streptophyta</taxon>
        <taxon>Embryophyta</taxon>
        <taxon>Tracheophyta</taxon>
        <taxon>Spermatophyta</taxon>
        <taxon>Magnoliopsida</taxon>
        <taxon>eudicotyledons</taxon>
        <taxon>Gunneridae</taxon>
        <taxon>Pentapetalae</taxon>
        <taxon>rosids</taxon>
        <taxon>malvids</taxon>
        <taxon>Sapindales</taxon>
        <taxon>Rutaceae</taxon>
        <taxon>Aurantioideae</taxon>
        <taxon>Citrus</taxon>
    </lineage>
</organism>
<keyword evidence="2" id="KW-0833">Ubl conjugation pathway</keyword>
<dbReference type="FunFam" id="1.25.10.10:FF:000593">
    <property type="entry name" value="U-box domain-containing protein 4"/>
    <property type="match status" value="1"/>
</dbReference>
<dbReference type="AlphaFoldDB" id="A0AAP0MSL6"/>
<proteinExistence type="predicted"/>
<dbReference type="Proteomes" id="UP001428341">
    <property type="component" value="Unassembled WGS sequence"/>
</dbReference>
<name>A0AAP0MSL6_9ROSI</name>